<sequence length="134" mass="15593">MDCRSVVFVGLLGLVGGSPVWHRGYGYDVLKSRGYHIYPESFHLAEAVFDPEYDKEDSPRKAFELEHDILKSKIGANHPELIPHLQRDEHFPPHDVFYEPKIYSTGIFTKKNSGQYGYHLHGTYHNEIDYLPYR</sequence>
<feature type="chain" id="PRO_5040209255" description="Neuropeptide" evidence="1">
    <location>
        <begin position="18"/>
        <end position="134"/>
    </location>
</feature>
<feature type="signal peptide" evidence="1">
    <location>
        <begin position="1"/>
        <end position="17"/>
    </location>
</feature>
<dbReference type="AlphaFoldDB" id="A0A9P0HS08"/>
<evidence type="ECO:0000256" key="1">
    <source>
        <dbReference type="SAM" id="SignalP"/>
    </source>
</evidence>
<keyword evidence="3" id="KW-1185">Reference proteome</keyword>
<dbReference type="OrthoDB" id="10297065at2759"/>
<organism evidence="2 3">
    <name type="scientific">Nezara viridula</name>
    <name type="common">Southern green stink bug</name>
    <name type="synonym">Cimex viridulus</name>
    <dbReference type="NCBI Taxonomy" id="85310"/>
    <lineage>
        <taxon>Eukaryota</taxon>
        <taxon>Metazoa</taxon>
        <taxon>Ecdysozoa</taxon>
        <taxon>Arthropoda</taxon>
        <taxon>Hexapoda</taxon>
        <taxon>Insecta</taxon>
        <taxon>Pterygota</taxon>
        <taxon>Neoptera</taxon>
        <taxon>Paraneoptera</taxon>
        <taxon>Hemiptera</taxon>
        <taxon>Heteroptera</taxon>
        <taxon>Panheteroptera</taxon>
        <taxon>Pentatomomorpha</taxon>
        <taxon>Pentatomoidea</taxon>
        <taxon>Pentatomidae</taxon>
        <taxon>Pentatominae</taxon>
        <taxon>Nezara</taxon>
    </lineage>
</organism>
<dbReference type="Proteomes" id="UP001152798">
    <property type="component" value="Chromosome 6"/>
</dbReference>
<evidence type="ECO:0000313" key="3">
    <source>
        <dbReference type="Proteomes" id="UP001152798"/>
    </source>
</evidence>
<evidence type="ECO:0008006" key="4">
    <source>
        <dbReference type="Google" id="ProtNLM"/>
    </source>
</evidence>
<gene>
    <name evidence="2" type="ORF">NEZAVI_LOCUS14572</name>
</gene>
<name>A0A9P0HS08_NEZVI</name>
<proteinExistence type="predicted"/>
<keyword evidence="1" id="KW-0732">Signal</keyword>
<protein>
    <recommendedName>
        <fullName evidence="4">Neuropeptide</fullName>
    </recommendedName>
</protein>
<dbReference type="EMBL" id="OV725082">
    <property type="protein sequence ID" value="CAH1406687.1"/>
    <property type="molecule type" value="Genomic_DNA"/>
</dbReference>
<evidence type="ECO:0000313" key="2">
    <source>
        <dbReference type="EMBL" id="CAH1406687.1"/>
    </source>
</evidence>
<reference evidence="2" key="1">
    <citation type="submission" date="2022-01" db="EMBL/GenBank/DDBJ databases">
        <authorList>
            <person name="King R."/>
        </authorList>
    </citation>
    <scope>NUCLEOTIDE SEQUENCE</scope>
</reference>
<accession>A0A9P0HS08</accession>